<dbReference type="EMBL" id="JABFDB010000046">
    <property type="protein sequence ID" value="NYZ24840.1"/>
    <property type="molecule type" value="Genomic_DNA"/>
</dbReference>
<evidence type="ECO:0000313" key="2">
    <source>
        <dbReference type="EMBL" id="NYZ24840.1"/>
    </source>
</evidence>
<sequence>MVRSIVAVRRWAALAAWKEDDNADRPHSALGGRTPDEAHEGIPDGIDLAA</sequence>
<proteinExistence type="predicted"/>
<evidence type="ECO:0000313" key="3">
    <source>
        <dbReference type="Proteomes" id="UP000584642"/>
    </source>
</evidence>
<keyword evidence="3" id="KW-1185">Reference proteome</keyword>
<evidence type="ECO:0008006" key="4">
    <source>
        <dbReference type="Google" id="ProtNLM"/>
    </source>
</evidence>
<evidence type="ECO:0000256" key="1">
    <source>
        <dbReference type="SAM" id="MobiDB-lite"/>
    </source>
</evidence>
<dbReference type="Proteomes" id="UP000584642">
    <property type="component" value="Unassembled WGS sequence"/>
</dbReference>
<organism evidence="2 3">
    <name type="scientific">Azospirillum oleiclasticum</name>
    <dbReference type="NCBI Taxonomy" id="2735135"/>
    <lineage>
        <taxon>Bacteria</taxon>
        <taxon>Pseudomonadati</taxon>
        <taxon>Pseudomonadota</taxon>
        <taxon>Alphaproteobacteria</taxon>
        <taxon>Rhodospirillales</taxon>
        <taxon>Azospirillaceae</taxon>
        <taxon>Azospirillum</taxon>
    </lineage>
</organism>
<gene>
    <name evidence="2" type="ORF">HND93_34485</name>
</gene>
<accession>A0ABX2TKF5</accession>
<protein>
    <recommendedName>
        <fullName evidence="4">Integrase catalytic domain-containing protein</fullName>
    </recommendedName>
</protein>
<comment type="caution">
    <text evidence="2">The sequence shown here is derived from an EMBL/GenBank/DDBJ whole genome shotgun (WGS) entry which is preliminary data.</text>
</comment>
<name>A0ABX2TKF5_9PROT</name>
<feature type="region of interest" description="Disordered" evidence="1">
    <location>
        <begin position="20"/>
        <end position="50"/>
    </location>
</feature>
<reference evidence="2 3" key="1">
    <citation type="submission" date="2020-05" db="EMBL/GenBank/DDBJ databases">
        <title>Azospirillum oleiclasticum sp. nov, a nitrogen-fixing and heavy crude oil-emulsifying bacterium isolated from the crude oil of Yumen Oilfield.</title>
        <authorList>
            <person name="Wu D."/>
            <person name="Cai M."/>
            <person name="Zhang X."/>
        </authorList>
    </citation>
    <scope>NUCLEOTIDE SEQUENCE [LARGE SCALE GENOMIC DNA]</scope>
    <source>
        <strain evidence="2 3">ROY-1-1-2</strain>
    </source>
</reference>